<feature type="region of interest" description="Disordered" evidence="2">
    <location>
        <begin position="114"/>
        <end position="170"/>
    </location>
</feature>
<dbReference type="InterPro" id="IPR007110">
    <property type="entry name" value="Ig-like_dom"/>
</dbReference>
<gene>
    <name evidence="4" type="primary">Dscam2_11</name>
    <name evidence="4" type="ORF">CEXT_419181</name>
</gene>
<dbReference type="PANTHER" id="PTHR10075">
    <property type="entry name" value="BASIGIN RELATED"/>
    <property type="match status" value="1"/>
</dbReference>
<dbReference type="InterPro" id="IPR013151">
    <property type="entry name" value="Immunoglobulin_dom"/>
</dbReference>
<dbReference type="InterPro" id="IPR013783">
    <property type="entry name" value="Ig-like_fold"/>
</dbReference>
<dbReference type="EMBL" id="BPLR01008332">
    <property type="protein sequence ID" value="GIY23927.1"/>
    <property type="molecule type" value="Genomic_DNA"/>
</dbReference>
<dbReference type="Pfam" id="PF00047">
    <property type="entry name" value="ig"/>
    <property type="match status" value="1"/>
</dbReference>
<comment type="caution">
    <text evidence="4">The sequence shown here is derived from an EMBL/GenBank/DDBJ whole genome shotgun (WGS) entry which is preliminary data.</text>
</comment>
<evidence type="ECO:0000313" key="4">
    <source>
        <dbReference type="EMBL" id="GIY23927.1"/>
    </source>
</evidence>
<sequence length="170" mass="18837">MDNNRFHKRSSGASWCARAGKVSPPLTFSWVRDGQTLIESMEVSVRRFDEFSSSITISALREDHSGNYTCIVSNQGGSDSSTVKLRVLVPPTWLRQPYDMSVLSGARVTLNCETAGTPKPTVTWRRSKADGNTDSDSVANREDGSLTTSESRKKTRDSTRVKWPMESGKD</sequence>
<keyword evidence="5" id="KW-1185">Reference proteome</keyword>
<proteinExistence type="predicted"/>
<dbReference type="SUPFAM" id="SSF48726">
    <property type="entry name" value="Immunoglobulin"/>
    <property type="match status" value="2"/>
</dbReference>
<evidence type="ECO:0000256" key="1">
    <source>
        <dbReference type="ARBA" id="ARBA00023319"/>
    </source>
</evidence>
<dbReference type="Pfam" id="PF13927">
    <property type="entry name" value="Ig_3"/>
    <property type="match status" value="1"/>
</dbReference>
<dbReference type="InterPro" id="IPR003599">
    <property type="entry name" value="Ig_sub"/>
</dbReference>
<dbReference type="Proteomes" id="UP001054945">
    <property type="component" value="Unassembled WGS sequence"/>
</dbReference>
<feature type="domain" description="Ig-like" evidence="3">
    <location>
        <begin position="16"/>
        <end position="86"/>
    </location>
</feature>
<organism evidence="4 5">
    <name type="scientific">Caerostris extrusa</name>
    <name type="common">Bark spider</name>
    <name type="synonym">Caerostris bankana</name>
    <dbReference type="NCBI Taxonomy" id="172846"/>
    <lineage>
        <taxon>Eukaryota</taxon>
        <taxon>Metazoa</taxon>
        <taxon>Ecdysozoa</taxon>
        <taxon>Arthropoda</taxon>
        <taxon>Chelicerata</taxon>
        <taxon>Arachnida</taxon>
        <taxon>Araneae</taxon>
        <taxon>Araneomorphae</taxon>
        <taxon>Entelegynae</taxon>
        <taxon>Araneoidea</taxon>
        <taxon>Araneidae</taxon>
        <taxon>Caerostris</taxon>
    </lineage>
</organism>
<feature type="compositionally biased region" description="Basic and acidic residues" evidence="2">
    <location>
        <begin position="139"/>
        <end position="160"/>
    </location>
</feature>
<dbReference type="SMART" id="SM00409">
    <property type="entry name" value="IG"/>
    <property type="match status" value="1"/>
</dbReference>
<keyword evidence="1" id="KW-0393">Immunoglobulin domain</keyword>
<evidence type="ECO:0000259" key="3">
    <source>
        <dbReference type="PROSITE" id="PS50835"/>
    </source>
</evidence>
<dbReference type="PANTHER" id="PTHR10075:SF14">
    <property type="entry name" value="CELL ADHESION MOLECULE DSCAM2-RELATED"/>
    <property type="match status" value="1"/>
</dbReference>
<dbReference type="AlphaFoldDB" id="A0AAV4RTZ7"/>
<name>A0AAV4RTZ7_CAEEX</name>
<dbReference type="InterPro" id="IPR036179">
    <property type="entry name" value="Ig-like_dom_sf"/>
</dbReference>
<dbReference type="PROSITE" id="PS50835">
    <property type="entry name" value="IG_LIKE"/>
    <property type="match status" value="2"/>
</dbReference>
<reference evidence="4 5" key="1">
    <citation type="submission" date="2021-06" db="EMBL/GenBank/DDBJ databases">
        <title>Caerostris extrusa draft genome.</title>
        <authorList>
            <person name="Kono N."/>
            <person name="Arakawa K."/>
        </authorList>
    </citation>
    <scope>NUCLEOTIDE SEQUENCE [LARGE SCALE GENOMIC DNA]</scope>
</reference>
<dbReference type="Gene3D" id="2.60.40.10">
    <property type="entry name" value="Immunoglobulins"/>
    <property type="match status" value="2"/>
</dbReference>
<protein>
    <submittedName>
        <fullName evidence="4">Down syndrome cell adhesion molecule-like protein Dscam2</fullName>
    </submittedName>
</protein>
<evidence type="ECO:0000313" key="5">
    <source>
        <dbReference type="Proteomes" id="UP001054945"/>
    </source>
</evidence>
<accession>A0AAV4RTZ7</accession>
<evidence type="ECO:0000256" key="2">
    <source>
        <dbReference type="SAM" id="MobiDB-lite"/>
    </source>
</evidence>
<feature type="domain" description="Ig-like" evidence="3">
    <location>
        <begin position="91"/>
        <end position="158"/>
    </location>
</feature>